<accession>A0AAC8QA27</accession>
<dbReference type="KEGG" id="age:AA314_05295"/>
<dbReference type="Pfam" id="PF07676">
    <property type="entry name" value="PD40"/>
    <property type="match status" value="3"/>
</dbReference>
<evidence type="ECO:0000313" key="3">
    <source>
        <dbReference type="EMBL" id="REG22551.1"/>
    </source>
</evidence>
<comment type="similarity">
    <text evidence="1">Belongs to the TolB family.</text>
</comment>
<dbReference type="EMBL" id="CP011509">
    <property type="protein sequence ID" value="AKJ03669.1"/>
    <property type="molecule type" value="Genomic_DNA"/>
</dbReference>
<dbReference type="Gene3D" id="2.120.10.30">
    <property type="entry name" value="TolB, C-terminal domain"/>
    <property type="match status" value="2"/>
</dbReference>
<dbReference type="Proteomes" id="UP000256345">
    <property type="component" value="Unassembled WGS sequence"/>
</dbReference>
<dbReference type="SUPFAM" id="SSF82171">
    <property type="entry name" value="DPP6 N-terminal domain-like"/>
    <property type="match status" value="1"/>
</dbReference>
<evidence type="ECO:0000313" key="5">
    <source>
        <dbReference type="Proteomes" id="UP000256345"/>
    </source>
</evidence>
<organism evidence="2 4">
    <name type="scientific">Archangium gephyra</name>
    <dbReference type="NCBI Taxonomy" id="48"/>
    <lineage>
        <taxon>Bacteria</taxon>
        <taxon>Pseudomonadati</taxon>
        <taxon>Myxococcota</taxon>
        <taxon>Myxococcia</taxon>
        <taxon>Myxococcales</taxon>
        <taxon>Cystobacterineae</taxon>
        <taxon>Archangiaceae</taxon>
        <taxon>Archangium</taxon>
    </lineage>
</organism>
<dbReference type="Proteomes" id="UP000035579">
    <property type="component" value="Chromosome"/>
</dbReference>
<sequence>MALTVAALLAPRPAFAYSLKELLDNRLDPELRYRTLETPHFWIHYPEGLEEMAGRISPIAESAHERVTDALRVEPQGRTHLVLAHRSDQPETFTFVFPHRQIFLDITLPHLGMGMNDFADWYEWLLVHEYAHVVHMDLTTGPARALSAAFGSWLRPNMTTPSWVKEGLAVHLESTLTPKGRGSGSLYRMMARVAVAEGVLESPDNASLDTMANYGRSTWPWGIRPYLYGALFMKSLASLAPEALPRFIAGTARSGPFALEEGLRRAGLPELEAIRTRALQDIRAQAERELEVIRRTPQTRLEYLTHTGFLHYGTTLSPDGRWLTISRQRPEEDDAIFRFPIEGDQVGPPELVTTRSTGYQTSYSRSGRFLVFDQMHRARHYLVSDLYIYDLKTKDFASISPWFRARDPDVHPDGKHLVFVANVQGKNRLLKSNTAWEEVEDLLGDVGDRRISAPRFSPDGTSVAVMLHDSKTGGEDLLLAGPEGTEVLVADGAQNRTPSWTPDGRYLVFASDRDGVFNIHALEMATRRLYRLTHTLGGLFHPVVDPSLRWVYATSYGARGYDVVRFRWEPRDWTLIWEPPAPEPANAPEAPWEYWPLAWEWAPEPDSAPEATPVEAPVEEVAAKGEDAAPSEPAPPAGAVYQGWRSLAPQYLVPSVLLRPGTYQLGMMLGAVDPLFLQHYELVLRYDLATRLPVGRLFYYDARGPWALDAVLEHDAVPLGAEARLYRSLGGRASLNIPLGAEHSYTWLRPGLKARRIDYAGRTVEAGGELALISDTEFRQLGYSFAESGSYARAGVEGWWNFARGTALMTARLSLRTHQPLLWHRHVLHLELEGAAYLLGRQVPNAVFAVGGQESFPFSLRSPLLLHGYSPNAIATPQALVATAHYTFPLAELGRGLGTLPLSLQRTSAALRLQAAAIDSLRPERLPLSAGVELHQDLMVGDLFGLSAQLGVYQGVPALGGGLRFLFMLTSNEGGVESAAERGGSRPVH</sequence>
<reference evidence="2 4" key="1">
    <citation type="submission" date="2015-05" db="EMBL/GenBank/DDBJ databases">
        <title>Genome assembly of Archangium gephyra DSM 2261.</title>
        <authorList>
            <person name="Sharma G."/>
            <person name="Subramanian S."/>
        </authorList>
    </citation>
    <scope>NUCLEOTIDE SEQUENCE [LARGE SCALE GENOMIC DNA]</scope>
    <source>
        <strain evidence="2 4">DSM 2261</strain>
    </source>
</reference>
<protein>
    <submittedName>
        <fullName evidence="3">WD40 repeat protein</fullName>
    </submittedName>
</protein>
<keyword evidence="5" id="KW-1185">Reference proteome</keyword>
<dbReference type="InterPro" id="IPR011042">
    <property type="entry name" value="6-blade_b-propeller_TolB-like"/>
</dbReference>
<proteinExistence type="inferred from homology"/>
<reference evidence="3 5" key="2">
    <citation type="submission" date="2018-08" db="EMBL/GenBank/DDBJ databases">
        <title>Genomic Encyclopedia of Archaeal and Bacterial Type Strains, Phase II (KMG-II): from individual species to whole genera.</title>
        <authorList>
            <person name="Goeker M."/>
        </authorList>
    </citation>
    <scope>NUCLEOTIDE SEQUENCE [LARGE SCALE GENOMIC DNA]</scope>
    <source>
        <strain evidence="3 5">DSM 2261</strain>
    </source>
</reference>
<dbReference type="AlphaFoldDB" id="A0AAC8QA27"/>
<name>A0AAC8QA27_9BACT</name>
<dbReference type="EMBL" id="QUMU01000019">
    <property type="protein sequence ID" value="REG22551.1"/>
    <property type="molecule type" value="Genomic_DNA"/>
</dbReference>
<evidence type="ECO:0000256" key="1">
    <source>
        <dbReference type="ARBA" id="ARBA00009820"/>
    </source>
</evidence>
<gene>
    <name evidence="2" type="ORF">AA314_05295</name>
    <name evidence="3" type="ORF">ATI61_11981</name>
</gene>
<dbReference type="PANTHER" id="PTHR36842">
    <property type="entry name" value="PROTEIN TOLB HOMOLOG"/>
    <property type="match status" value="1"/>
</dbReference>
<evidence type="ECO:0000313" key="4">
    <source>
        <dbReference type="Proteomes" id="UP000035579"/>
    </source>
</evidence>
<dbReference type="InterPro" id="IPR011659">
    <property type="entry name" value="WD40"/>
</dbReference>
<evidence type="ECO:0000313" key="2">
    <source>
        <dbReference type="EMBL" id="AKJ03669.1"/>
    </source>
</evidence>
<dbReference type="PANTHER" id="PTHR36842:SF1">
    <property type="entry name" value="PROTEIN TOLB"/>
    <property type="match status" value="1"/>
</dbReference>